<keyword evidence="2" id="KW-1185">Reference proteome</keyword>
<proteinExistence type="predicted"/>
<protein>
    <submittedName>
        <fullName evidence="1">Uncharacterized protein</fullName>
    </submittedName>
</protein>
<dbReference type="EMBL" id="CM056742">
    <property type="protein sequence ID" value="KAJ8678920.1"/>
    <property type="molecule type" value="Genomic_DNA"/>
</dbReference>
<dbReference type="Proteomes" id="UP001239111">
    <property type="component" value="Chromosome 2"/>
</dbReference>
<reference evidence="1" key="1">
    <citation type="submission" date="2023-04" db="EMBL/GenBank/DDBJ databases">
        <title>A chromosome-level genome assembly of the parasitoid wasp Eretmocerus hayati.</title>
        <authorList>
            <person name="Zhong Y."/>
            <person name="Liu S."/>
            <person name="Liu Y."/>
        </authorList>
    </citation>
    <scope>NUCLEOTIDE SEQUENCE</scope>
    <source>
        <strain evidence="1">ZJU_SS_LIU_2023</strain>
    </source>
</reference>
<sequence>MKKEMQVDSDSDKEDDALPGEFVFSRPNVIPSPEKMGNFGTNSQSTPGSETSQMPEVSAFTFAKPTSIDAIDFMHQDTPAQRNELMMKKDQSDSILSQESVTLKGYIDEEPPFPVKKTIIARNHDLMSNQENDQEELNKGKSSPKKVEKVTPKLLLDTDEIIELSDSNDEVTTPPKTKSTKSKKSKSPSTAQDLKKSSAFTQLEKNRKKSDVKLELDKSISCIDVPDTLLVKAVAKEYFDQYGETLKVTVRPKRKMITVYYSTKDDATNAYKKARSFLGHNFTVEWTTQDILNKPKKRESIKGKIASILNFDDEVREELEAMRGLEYNLPDPQNLRALTAAAKAKVKRAAKVVANKEAPKVFQKAPVKLIKPLIATEKLPSKPVDVTITKPIIPEISPAMLKELQKQKCQAGTTSEEKWKILDARDKLMRLKQIKQKNLATATLKVGTCLDMCPEKERYMREFQRQLSPYEQMEGSEYKINHLVAVKQYSRSSADQEEPMAHDLRPLKSLKMTMSYLLHEIADVCEDDDANLTEWYHFLWDRTRSIRKDITQQELCCKETVELVEQCARFHILSSERLCAEEVSVFDPKINSENLTKCLQSLKYMYNDLREQGISCQNEPEFRAYIVLLNLNNGSFISELSALPRSVQHSPEVKFSLNVYSAIAMDNYSRFFKLVRKTTYLNGCILLRYFNQVRVKALAVMVKAYCRASGNTEYPLYELIDILGFEDEDEVFDFCSRIGLKCDRESLYIKLNKETFHAPQGNLEQGRAYNLVLAKRHSSKNSVGECIAGGSLPPKTYENHKPYSSFNAQGFLLDSVTGSQDQTLTPDPYTFVDDEVPTAPAAPLKKPANVFSVNNVAKRKPSDFVFTKPPSTVFQQKAKPAQFASGGKGLPVQASVASSSFSSSSTTTSSIITGNSTLKTIDQKLFAPPSTTSIFATTPSSPRFSAMPKASLALPTTSPINTLVTNSIFSGANKQTNLFKVPQTPTSASNKFPVPAFGSGTSLSTTQTGTSVSGSSGGPVPGSKRRLDDSDAESNASSGGDSASSEKRSNLSEMAEKLKKCQKEAAERLAAEREKLATIERVATAAQSEFSVLLDEIVKELCGQVAKEELHRAALIDKLSQSIYEGLFRDICATDLRELLDEQLFVQDMLIEVDRRLRDRLGLKYGKAWKVEARRRAQCREALDNTPVWLQPESLQECAKKLFRPEQRIAIGYARELKRRSRELTDAKQQEHRKPKHTPIQYVVHVGLSENARSFDALVETGAGQHGFWKMAISWPLLDDRITLWRHRKLISKYLSPEDPNLEPIVIRHRPSPWECLNICIRHFEGLVCDEWLTGTDGLLFVVASDEDNRSIERRLTRCVLSREKLMPLPLVVLVFGDDQAEPSASRVVPVVESLLETGFVSEYTLLLESRVDEDVVLKVLQSATLWLAINRSPAVPLLMDYLRNVFDDCLTEQLWLRIQGYLAHNSKYSRALKDPNFIIKLHNEAVNHIIDIILDPESMSYTDFAPEFKVYLDSKRTYPCMYEHFDSVWKHPEYRAELERIMSSFILPPWREDWPIYDMEELYDSIFSYCHKLLSYEQSVCVTNNVISDLFLVSSPENDNCPCFADVVIHIVNKKISDIGSNTRVVFNKNHIKHFQTLPWWFKSKVLADHAVEPNEEDSEMTSMVQITESTSQLQLEFDCDIDELNETCRQLDEDSSIDDFCREARNKISDVQRMAKKLDQQLELQKLRNMELETKLREALGDEAS</sequence>
<name>A0ACC2P692_9HYME</name>
<organism evidence="1 2">
    <name type="scientific">Eretmocerus hayati</name>
    <dbReference type="NCBI Taxonomy" id="131215"/>
    <lineage>
        <taxon>Eukaryota</taxon>
        <taxon>Metazoa</taxon>
        <taxon>Ecdysozoa</taxon>
        <taxon>Arthropoda</taxon>
        <taxon>Hexapoda</taxon>
        <taxon>Insecta</taxon>
        <taxon>Pterygota</taxon>
        <taxon>Neoptera</taxon>
        <taxon>Endopterygota</taxon>
        <taxon>Hymenoptera</taxon>
        <taxon>Apocrita</taxon>
        <taxon>Proctotrupomorpha</taxon>
        <taxon>Chalcidoidea</taxon>
        <taxon>Aphelinidae</taxon>
        <taxon>Aphelininae</taxon>
        <taxon>Eretmocerus</taxon>
    </lineage>
</organism>
<gene>
    <name evidence="1" type="ORF">QAD02_014707</name>
</gene>
<evidence type="ECO:0000313" key="2">
    <source>
        <dbReference type="Proteomes" id="UP001239111"/>
    </source>
</evidence>
<comment type="caution">
    <text evidence="1">The sequence shown here is derived from an EMBL/GenBank/DDBJ whole genome shotgun (WGS) entry which is preliminary data.</text>
</comment>
<evidence type="ECO:0000313" key="1">
    <source>
        <dbReference type="EMBL" id="KAJ8678920.1"/>
    </source>
</evidence>
<accession>A0ACC2P692</accession>